<keyword evidence="2" id="KW-1185">Reference proteome</keyword>
<dbReference type="RefSeq" id="XP_067805012.1">
    <property type="nucleotide sequence ID" value="XM_067946221.1"/>
</dbReference>
<dbReference type="KEGG" id="bdw:94335477"/>
<reference evidence="1" key="1">
    <citation type="journal article" date="2023" name="Nat. Microbiol.">
        <title>Babesia duncani multi-omics identifies virulence factors and drug targets.</title>
        <authorList>
            <person name="Singh P."/>
            <person name="Lonardi S."/>
            <person name="Liang Q."/>
            <person name="Vydyam P."/>
            <person name="Khabirova E."/>
            <person name="Fang T."/>
            <person name="Gihaz S."/>
            <person name="Thekkiniath J."/>
            <person name="Munshi M."/>
            <person name="Abel S."/>
            <person name="Ciampossin L."/>
            <person name="Batugedara G."/>
            <person name="Gupta M."/>
            <person name="Lu X.M."/>
            <person name="Lenz T."/>
            <person name="Chakravarty S."/>
            <person name="Cornillot E."/>
            <person name="Hu Y."/>
            <person name="Ma W."/>
            <person name="Gonzalez L.M."/>
            <person name="Sanchez S."/>
            <person name="Estrada K."/>
            <person name="Sanchez-Flores A."/>
            <person name="Montero E."/>
            <person name="Harb O.S."/>
            <person name="Le Roch K.G."/>
            <person name="Mamoun C.B."/>
        </authorList>
    </citation>
    <scope>NUCLEOTIDE SEQUENCE</scope>
    <source>
        <strain evidence="1">WA1</strain>
    </source>
</reference>
<sequence length="543" mass="62188">MEKYVGRIFQVNTNDWDLENELELKFSNLKEKIVNNEKTYVEGTLQGTLLDQVLEPLFHGDARTVKKSLLVINFIVKLDYFQYEHGLPVTEKSADYYEEVLSALLKYLEIFKDPTSMERPEALQSLTRHFQYLLEPQVANVFKFHKRFANLALDHIIKGNDSSEEAELLLITILTWICRTRCLDEGSGDSEQLIDTLWRLQASKNESVSENASILLLKNLVKLTKREDSTVHAFVENAVENIKRDVLHDKQLAFKRVQILVVMFKMGSTSQGIGYIYPRTIWGVIKAIIKETTEDNYNEIVREALHLMVAYCSMIGPDVLVCLVPNISEILNNLTSDDKLLDLYTNDIVDTIDTIGYYCPNLYVAMEPSFDKLLEQAKNILQINEDEEDVKKGDISKLQALINVIRHLMGTGTGPEIESLILSIMSAAIGTREPVLVAMANLVIEYIGTCPPIHAEFLSVLINFLSKASQVYTNPIFVRAVLKVQRYMHMKKSGRRGHYECESYTKVLQALLEPKEKLQRPKINDEEVVEMVKDKLKRMRNQT</sequence>
<dbReference type="InterPro" id="IPR016024">
    <property type="entry name" value="ARM-type_fold"/>
</dbReference>
<organism evidence="1 2">
    <name type="scientific">Babesia duncani</name>
    <dbReference type="NCBI Taxonomy" id="323732"/>
    <lineage>
        <taxon>Eukaryota</taxon>
        <taxon>Sar</taxon>
        <taxon>Alveolata</taxon>
        <taxon>Apicomplexa</taxon>
        <taxon>Aconoidasida</taxon>
        <taxon>Piroplasmida</taxon>
        <taxon>Babesiidae</taxon>
        <taxon>Babesia</taxon>
    </lineage>
</organism>
<accession>A0AAD9PNJ0</accession>
<comment type="caution">
    <text evidence="1">The sequence shown here is derived from an EMBL/GenBank/DDBJ whole genome shotgun (WGS) entry which is preliminary data.</text>
</comment>
<name>A0AAD9PNJ0_9APIC</name>
<protein>
    <submittedName>
        <fullName evidence="1">Armadillo-type fold</fullName>
    </submittedName>
</protein>
<dbReference type="SUPFAM" id="SSF48371">
    <property type="entry name" value="ARM repeat"/>
    <property type="match status" value="1"/>
</dbReference>
<proteinExistence type="predicted"/>
<gene>
    <name evidence="1" type="ORF">BdWA1_001179</name>
</gene>
<dbReference type="GeneID" id="94335477"/>
<dbReference type="EMBL" id="JALLKP010000001">
    <property type="protein sequence ID" value="KAK2198170.1"/>
    <property type="molecule type" value="Genomic_DNA"/>
</dbReference>
<evidence type="ECO:0000313" key="1">
    <source>
        <dbReference type="EMBL" id="KAK2198170.1"/>
    </source>
</evidence>
<evidence type="ECO:0000313" key="2">
    <source>
        <dbReference type="Proteomes" id="UP001214638"/>
    </source>
</evidence>
<dbReference type="AlphaFoldDB" id="A0AAD9PNJ0"/>
<dbReference type="Proteomes" id="UP001214638">
    <property type="component" value="Unassembled WGS sequence"/>
</dbReference>